<feature type="compositionally biased region" description="Basic and acidic residues" evidence="1">
    <location>
        <begin position="121"/>
        <end position="155"/>
    </location>
</feature>
<organism evidence="2 3">
    <name type="scientific">Strongylus vulgaris</name>
    <name type="common">Blood worm</name>
    <dbReference type="NCBI Taxonomy" id="40348"/>
    <lineage>
        <taxon>Eukaryota</taxon>
        <taxon>Metazoa</taxon>
        <taxon>Ecdysozoa</taxon>
        <taxon>Nematoda</taxon>
        <taxon>Chromadorea</taxon>
        <taxon>Rhabditida</taxon>
        <taxon>Rhabditina</taxon>
        <taxon>Rhabditomorpha</taxon>
        <taxon>Strongyloidea</taxon>
        <taxon>Strongylidae</taxon>
        <taxon>Strongylus</taxon>
    </lineage>
</organism>
<dbReference type="OrthoDB" id="272687at2759"/>
<evidence type="ECO:0000256" key="1">
    <source>
        <dbReference type="SAM" id="MobiDB-lite"/>
    </source>
</evidence>
<evidence type="ECO:0000313" key="2">
    <source>
        <dbReference type="EMBL" id="VDM79362.1"/>
    </source>
</evidence>
<gene>
    <name evidence="2" type="ORF">SVUK_LOCUS14360</name>
</gene>
<proteinExistence type="predicted"/>
<sequence length="228" mass="25571">MEELEEVLRSSEEERRRLEEERAKEEELLSKALAITDGAQAEAVGKSSSVGTADTSATEADGQTRNAQLANDAEKATAKQVRENSEAKPTRAASAKREKRDGFEEEVIFREGRPPTSKRPSSQERRASLKSATKEGKPSTEGRKRKDETGKKTASEEEEQGLMQGPRTKNVYDVNALLQEPSRLNSATVRSREEYLRMQRDRLLAMKASEREKQMNVGERASKFIDLL</sequence>
<name>A0A3P7LJL3_STRVU</name>
<keyword evidence="3" id="KW-1185">Reference proteome</keyword>
<dbReference type="Proteomes" id="UP000270094">
    <property type="component" value="Unassembled WGS sequence"/>
</dbReference>
<feature type="region of interest" description="Disordered" evidence="1">
    <location>
        <begin position="1"/>
        <end position="24"/>
    </location>
</feature>
<protein>
    <submittedName>
        <fullName evidence="2">Uncharacterized protein</fullName>
    </submittedName>
</protein>
<dbReference type="EMBL" id="UYYB01104862">
    <property type="protein sequence ID" value="VDM79362.1"/>
    <property type="molecule type" value="Genomic_DNA"/>
</dbReference>
<accession>A0A3P7LJL3</accession>
<feature type="region of interest" description="Disordered" evidence="1">
    <location>
        <begin position="37"/>
        <end position="170"/>
    </location>
</feature>
<reference evidence="2 3" key="1">
    <citation type="submission" date="2018-11" db="EMBL/GenBank/DDBJ databases">
        <authorList>
            <consortium name="Pathogen Informatics"/>
        </authorList>
    </citation>
    <scope>NUCLEOTIDE SEQUENCE [LARGE SCALE GENOMIC DNA]</scope>
</reference>
<dbReference type="AlphaFoldDB" id="A0A3P7LJL3"/>
<feature type="compositionally biased region" description="Polar residues" evidence="1">
    <location>
        <begin position="46"/>
        <end position="69"/>
    </location>
</feature>
<feature type="compositionally biased region" description="Basic and acidic residues" evidence="1">
    <location>
        <begin position="72"/>
        <end position="113"/>
    </location>
</feature>
<evidence type="ECO:0000313" key="3">
    <source>
        <dbReference type="Proteomes" id="UP000270094"/>
    </source>
</evidence>